<evidence type="ECO:0000313" key="3">
    <source>
        <dbReference type="Proteomes" id="UP000283805"/>
    </source>
</evidence>
<evidence type="ECO:0000256" key="1">
    <source>
        <dbReference type="SAM" id="Phobius"/>
    </source>
</evidence>
<dbReference type="Proteomes" id="UP000283805">
    <property type="component" value="Unassembled WGS sequence"/>
</dbReference>
<dbReference type="Pfam" id="PF26262">
    <property type="entry name" value="DUF8066"/>
    <property type="match status" value="1"/>
</dbReference>
<name>A0A419WQX8_9EURY</name>
<feature type="transmembrane region" description="Helical" evidence="1">
    <location>
        <begin position="12"/>
        <end position="31"/>
    </location>
</feature>
<dbReference type="AlphaFoldDB" id="A0A419WQX8"/>
<sequence>MSHSPPRRELPAGVGAGVAIILVGILAYAFITANILLGVFVAVGIGSAVYLLHLFHRLVVAVEEIAFKL</sequence>
<keyword evidence="3" id="KW-1185">Reference proteome</keyword>
<keyword evidence="1" id="KW-0472">Membrane</keyword>
<feature type="transmembrane region" description="Helical" evidence="1">
    <location>
        <begin position="37"/>
        <end position="55"/>
    </location>
</feature>
<dbReference type="InterPro" id="IPR058379">
    <property type="entry name" value="DUF8066"/>
</dbReference>
<gene>
    <name evidence="2" type="ORF">ATJ93_0911</name>
</gene>
<comment type="caution">
    <text evidence="2">The sequence shown here is derived from an EMBL/GenBank/DDBJ whole genome shotgun (WGS) entry which is preliminary data.</text>
</comment>
<keyword evidence="1" id="KW-0812">Transmembrane</keyword>
<proteinExistence type="predicted"/>
<evidence type="ECO:0000313" key="2">
    <source>
        <dbReference type="EMBL" id="RKD97913.1"/>
    </source>
</evidence>
<protein>
    <submittedName>
        <fullName evidence="2">Uncharacterized protein</fullName>
    </submittedName>
</protein>
<keyword evidence="1" id="KW-1133">Transmembrane helix</keyword>
<dbReference type="EMBL" id="RAPO01000001">
    <property type="protein sequence ID" value="RKD97913.1"/>
    <property type="molecule type" value="Genomic_DNA"/>
</dbReference>
<accession>A0A419WQX8</accession>
<organism evidence="2 3">
    <name type="scientific">Halopiger aswanensis</name>
    <dbReference type="NCBI Taxonomy" id="148449"/>
    <lineage>
        <taxon>Archaea</taxon>
        <taxon>Methanobacteriati</taxon>
        <taxon>Methanobacteriota</taxon>
        <taxon>Stenosarchaea group</taxon>
        <taxon>Halobacteria</taxon>
        <taxon>Halobacteriales</taxon>
        <taxon>Natrialbaceae</taxon>
        <taxon>Halopiger</taxon>
    </lineage>
</organism>
<reference evidence="2 3" key="1">
    <citation type="submission" date="2018-09" db="EMBL/GenBank/DDBJ databases">
        <title>Genomic Encyclopedia of Archaeal and Bacterial Type Strains, Phase II (KMG-II): from individual species to whole genera.</title>
        <authorList>
            <person name="Goeker M."/>
        </authorList>
    </citation>
    <scope>NUCLEOTIDE SEQUENCE [LARGE SCALE GENOMIC DNA]</scope>
    <source>
        <strain evidence="2 3">DSM 13151</strain>
    </source>
</reference>